<feature type="domain" description="Inhibitor I9" evidence="12">
    <location>
        <begin position="43"/>
        <end position="123"/>
    </location>
</feature>
<comment type="similarity">
    <text evidence="2 9">Belongs to the peptidase S8 family.</text>
</comment>
<dbReference type="GO" id="GO:0006508">
    <property type="term" value="P:proteolysis"/>
    <property type="evidence" value="ECO:0007669"/>
    <property type="project" value="UniProtKB-KW"/>
</dbReference>
<dbReference type="GO" id="GO:0004252">
    <property type="term" value="F:serine-type endopeptidase activity"/>
    <property type="evidence" value="ECO:0000318"/>
    <property type="project" value="GO_Central"/>
</dbReference>
<dbReference type="STRING" id="29655.A0A0K9P8I4"/>
<gene>
    <name evidence="14" type="ORF">ZOSMA_328G00030</name>
</gene>
<comment type="subcellular location">
    <subcellularLocation>
        <location evidence="1">Secreted</location>
    </subcellularLocation>
</comment>
<evidence type="ECO:0000256" key="2">
    <source>
        <dbReference type="ARBA" id="ARBA00011073"/>
    </source>
</evidence>
<dbReference type="Gene3D" id="3.40.50.200">
    <property type="entry name" value="Peptidase S8/S53 domain"/>
    <property type="match status" value="1"/>
</dbReference>
<dbReference type="PROSITE" id="PS51892">
    <property type="entry name" value="SUBTILASE"/>
    <property type="match status" value="1"/>
</dbReference>
<keyword evidence="7" id="KW-0325">Glycoprotein</keyword>
<dbReference type="FunFam" id="3.40.50.200:FF:000006">
    <property type="entry name" value="Subtilisin-like protease SBT1.5"/>
    <property type="match status" value="1"/>
</dbReference>
<dbReference type="PANTHER" id="PTHR10795">
    <property type="entry name" value="PROPROTEIN CONVERTASE SUBTILISIN/KEXIN"/>
    <property type="match status" value="1"/>
</dbReference>
<keyword evidence="3 9" id="KW-0645">Protease</keyword>
<organism evidence="14 15">
    <name type="scientific">Zostera marina</name>
    <name type="common">Eelgrass</name>
    <dbReference type="NCBI Taxonomy" id="29655"/>
    <lineage>
        <taxon>Eukaryota</taxon>
        <taxon>Viridiplantae</taxon>
        <taxon>Streptophyta</taxon>
        <taxon>Embryophyta</taxon>
        <taxon>Tracheophyta</taxon>
        <taxon>Spermatophyta</taxon>
        <taxon>Magnoliopsida</taxon>
        <taxon>Liliopsida</taxon>
        <taxon>Zosteraceae</taxon>
        <taxon>Zostera</taxon>
    </lineage>
</organism>
<protein>
    <submittedName>
        <fullName evidence="14">Subtilisin-like serine protease</fullName>
    </submittedName>
</protein>
<dbReference type="InterPro" id="IPR023827">
    <property type="entry name" value="Peptidase_S8_Asp-AS"/>
</dbReference>
<accession>A0A0K9P8I4</accession>
<feature type="active site" description="Charge relay system" evidence="8 9">
    <location>
        <position position="157"/>
    </location>
</feature>
<dbReference type="InterPro" id="IPR036852">
    <property type="entry name" value="Peptidase_S8/S53_dom_sf"/>
</dbReference>
<dbReference type="EMBL" id="LFYR01001051">
    <property type="protein sequence ID" value="KMZ65326.1"/>
    <property type="molecule type" value="Genomic_DNA"/>
</dbReference>
<dbReference type="AlphaFoldDB" id="A0A0K9P8I4"/>
<evidence type="ECO:0000259" key="12">
    <source>
        <dbReference type="Pfam" id="PF05922"/>
    </source>
</evidence>
<dbReference type="InterPro" id="IPR037045">
    <property type="entry name" value="S8pro/Inhibitor_I9_sf"/>
</dbReference>
<feature type="chain" id="PRO_5005527529" evidence="10">
    <location>
        <begin position="31"/>
        <end position="775"/>
    </location>
</feature>
<evidence type="ECO:0000256" key="7">
    <source>
        <dbReference type="ARBA" id="ARBA00023180"/>
    </source>
</evidence>
<evidence type="ECO:0000256" key="4">
    <source>
        <dbReference type="ARBA" id="ARBA00022729"/>
    </source>
</evidence>
<dbReference type="InterPro" id="IPR045051">
    <property type="entry name" value="SBT"/>
</dbReference>
<dbReference type="Pfam" id="PF05922">
    <property type="entry name" value="Inhibitor_I9"/>
    <property type="match status" value="1"/>
</dbReference>
<dbReference type="Gene3D" id="3.30.70.80">
    <property type="entry name" value="Peptidase S8 propeptide/proteinase inhibitor I9"/>
    <property type="match status" value="1"/>
</dbReference>
<keyword evidence="6 9" id="KW-0720">Serine protease</keyword>
<evidence type="ECO:0000259" key="13">
    <source>
        <dbReference type="Pfam" id="PF17766"/>
    </source>
</evidence>
<dbReference type="SUPFAM" id="SSF52743">
    <property type="entry name" value="Subtilisin-like"/>
    <property type="match status" value="1"/>
</dbReference>
<feature type="domain" description="Peptidase S8/S53" evidence="11">
    <location>
        <begin position="148"/>
        <end position="581"/>
    </location>
</feature>
<evidence type="ECO:0000256" key="1">
    <source>
        <dbReference type="ARBA" id="ARBA00004613"/>
    </source>
</evidence>
<keyword evidence="4 10" id="KW-0732">Signal</keyword>
<dbReference type="InterPro" id="IPR015500">
    <property type="entry name" value="Peptidase_S8_subtilisin-rel"/>
</dbReference>
<comment type="caution">
    <text evidence="14">The sequence shown here is derived from an EMBL/GenBank/DDBJ whole genome shotgun (WGS) entry which is preliminary data.</text>
</comment>
<dbReference type="CDD" id="cd04852">
    <property type="entry name" value="Peptidases_S8_3"/>
    <property type="match status" value="1"/>
</dbReference>
<feature type="domain" description="Subtilisin-like protease fibronectin type-III" evidence="13">
    <location>
        <begin position="665"/>
        <end position="770"/>
    </location>
</feature>
<proteinExistence type="inferred from homology"/>
<dbReference type="OMA" id="VACEHTT"/>
<dbReference type="InterPro" id="IPR041469">
    <property type="entry name" value="Subtilisin-like_FN3"/>
</dbReference>
<dbReference type="Pfam" id="PF00082">
    <property type="entry name" value="Peptidase_S8"/>
    <property type="match status" value="1"/>
</dbReference>
<evidence type="ECO:0000259" key="11">
    <source>
        <dbReference type="Pfam" id="PF00082"/>
    </source>
</evidence>
<evidence type="ECO:0000256" key="8">
    <source>
        <dbReference type="PIRSR" id="PIRSR615500-1"/>
    </source>
</evidence>
<reference evidence="15" key="1">
    <citation type="journal article" date="2016" name="Nature">
        <title>The genome of the seagrass Zostera marina reveals angiosperm adaptation to the sea.</title>
        <authorList>
            <person name="Olsen J.L."/>
            <person name="Rouze P."/>
            <person name="Verhelst B."/>
            <person name="Lin Y.-C."/>
            <person name="Bayer T."/>
            <person name="Collen J."/>
            <person name="Dattolo E."/>
            <person name="De Paoli E."/>
            <person name="Dittami S."/>
            <person name="Maumus F."/>
            <person name="Michel G."/>
            <person name="Kersting A."/>
            <person name="Lauritano C."/>
            <person name="Lohaus R."/>
            <person name="Toepel M."/>
            <person name="Tonon T."/>
            <person name="Vanneste K."/>
            <person name="Amirebrahimi M."/>
            <person name="Brakel J."/>
            <person name="Bostroem C."/>
            <person name="Chovatia M."/>
            <person name="Grimwood J."/>
            <person name="Jenkins J.W."/>
            <person name="Jueterbock A."/>
            <person name="Mraz A."/>
            <person name="Stam W.T."/>
            <person name="Tice H."/>
            <person name="Bornberg-Bauer E."/>
            <person name="Green P.J."/>
            <person name="Pearson G.A."/>
            <person name="Procaccini G."/>
            <person name="Duarte C.M."/>
            <person name="Schmutz J."/>
            <person name="Reusch T.B.H."/>
            <person name="Van de Peer Y."/>
        </authorList>
    </citation>
    <scope>NUCLEOTIDE SEQUENCE [LARGE SCALE GENOMIC DNA]</scope>
    <source>
        <strain evidence="15">cv. Finnish</strain>
    </source>
</reference>
<dbReference type="Gene3D" id="2.60.40.2310">
    <property type="match status" value="1"/>
</dbReference>
<dbReference type="PRINTS" id="PR00723">
    <property type="entry name" value="SUBTILISIN"/>
</dbReference>
<dbReference type="InterPro" id="IPR034197">
    <property type="entry name" value="Peptidases_S8_3"/>
</dbReference>
<dbReference type="PROSITE" id="PS00137">
    <property type="entry name" value="SUBTILASE_HIS"/>
    <property type="match status" value="1"/>
</dbReference>
<keyword evidence="5 9" id="KW-0378">Hydrolase</keyword>
<sequence>MILEFPKFSFYLLLLLLLSLIFVSRHHVSARSSTHDDGEGYRTYIIHVEKKPDGVNSDREWHESFLPSTPMDLDGEDRKERLVYSFGHTFSGFVARLTEEELESMRGRSGFLHAHPDKIRKTHTTHTPEFLGLQRHDDRGLWANSGFGKGVIIGVLDSGITPGHPSFDDAGMSPPPSKWKGRCEFFQPGQCNNKIIGARSFIQGKNKEQPIDIDGHGTHVAGIAAGRFVENASFLDNARGTASGMAPEAHIAVYRVCYDSGFCYISDMIAGIESAVKDGVDIISMSLGVGGSISIYDDPISTASLSAVKRGVFFSCSAGNSGPYSATVDNVAPWLFTVGASTMNRRIRAVVKLDYNGLEFEGESGYQPTNFTSSFLPLVYPQSDNEWFASECTNVTSLKEIGVAGKVVLCKGAGKDKGNIVKEAGGVAIIFLSRTTDTGFDTFSDVNVIPASQLNIRDSRIIYSYVISRQDSNPISASISFMGTDIEEGRSSSTNTNPAVASFSSRGPSTVTPYLLKPDIIGPGVNVLAAWHKPIEESPPFAILSGTSMSCPHLSGIAALLKSVHPDWSPSMIKSALMTTTDVTYDDGTPLVDNWDLGKASFDVMGAGHVNPLRSENPGLVYEIQHQDYISYMCAIGYTDKQVTLINSTPTNCSKFRNVDDALRLNYPSISVVVSASDGFKKKVKRTVTNVGRSNSTYIVKINSPPTLTIVVHPKLLEFTGVGQKKSFSVSIAIDKTKLVSKKTSSLPRESFLTWVSSDDNRITVRIPISAVLGA</sequence>
<evidence type="ECO:0000313" key="14">
    <source>
        <dbReference type="EMBL" id="KMZ65326.1"/>
    </source>
</evidence>
<evidence type="ECO:0000256" key="5">
    <source>
        <dbReference type="ARBA" id="ARBA00022801"/>
    </source>
</evidence>
<dbReference type="OrthoDB" id="206201at2759"/>
<dbReference type="Gene3D" id="3.50.30.30">
    <property type="match status" value="1"/>
</dbReference>
<dbReference type="PROSITE" id="PS00136">
    <property type="entry name" value="SUBTILASE_ASP"/>
    <property type="match status" value="1"/>
</dbReference>
<dbReference type="InterPro" id="IPR022398">
    <property type="entry name" value="Peptidase_S8_His-AS"/>
</dbReference>
<dbReference type="InterPro" id="IPR000209">
    <property type="entry name" value="Peptidase_S8/S53_dom"/>
</dbReference>
<dbReference type="CDD" id="cd02120">
    <property type="entry name" value="PA_subtilisin_like"/>
    <property type="match status" value="1"/>
</dbReference>
<evidence type="ECO:0000256" key="3">
    <source>
        <dbReference type="ARBA" id="ARBA00022670"/>
    </source>
</evidence>
<feature type="active site" description="Charge relay system" evidence="8 9">
    <location>
        <position position="548"/>
    </location>
</feature>
<name>A0A0K9P8I4_ZOSMR</name>
<evidence type="ECO:0000256" key="9">
    <source>
        <dbReference type="PROSITE-ProRule" id="PRU01240"/>
    </source>
</evidence>
<keyword evidence="15" id="KW-1185">Reference proteome</keyword>
<dbReference type="Proteomes" id="UP000036987">
    <property type="component" value="Unassembled WGS sequence"/>
</dbReference>
<dbReference type="Pfam" id="PF17766">
    <property type="entry name" value="fn3_6"/>
    <property type="match status" value="1"/>
</dbReference>
<evidence type="ECO:0000256" key="6">
    <source>
        <dbReference type="ARBA" id="ARBA00022825"/>
    </source>
</evidence>
<dbReference type="InterPro" id="IPR010259">
    <property type="entry name" value="S8pro/Inhibitor_I9"/>
</dbReference>
<feature type="signal peptide" evidence="10">
    <location>
        <begin position="1"/>
        <end position="30"/>
    </location>
</feature>
<dbReference type="GO" id="GO:0005576">
    <property type="term" value="C:extracellular region"/>
    <property type="evidence" value="ECO:0000318"/>
    <property type="project" value="GO_Central"/>
</dbReference>
<evidence type="ECO:0000313" key="15">
    <source>
        <dbReference type="Proteomes" id="UP000036987"/>
    </source>
</evidence>
<feature type="active site" description="Charge relay system" evidence="8 9">
    <location>
        <position position="216"/>
    </location>
</feature>
<evidence type="ECO:0000256" key="10">
    <source>
        <dbReference type="SAM" id="SignalP"/>
    </source>
</evidence>